<dbReference type="InParanoid" id="A0A286UQ85"/>
<accession>A0A286UQ85</accession>
<protein>
    <submittedName>
        <fullName evidence="2">Uncharacterized protein</fullName>
    </submittedName>
</protein>
<name>A0A286UQ85_9AGAM</name>
<dbReference type="AlphaFoldDB" id="A0A286UQ85"/>
<dbReference type="Proteomes" id="UP000217199">
    <property type="component" value="Unassembled WGS sequence"/>
</dbReference>
<keyword evidence="3" id="KW-1185">Reference proteome</keyword>
<evidence type="ECO:0000313" key="3">
    <source>
        <dbReference type="Proteomes" id="UP000217199"/>
    </source>
</evidence>
<reference evidence="2 3" key="1">
    <citation type="journal article" date="2017" name="Mol. Ecol.">
        <title>Comparative and population genomic landscape of Phellinus noxius: A hypervariable fungus causing root rot in trees.</title>
        <authorList>
            <person name="Chung C.L."/>
            <person name="Lee T.J."/>
            <person name="Akiba M."/>
            <person name="Lee H.H."/>
            <person name="Kuo T.H."/>
            <person name="Liu D."/>
            <person name="Ke H.M."/>
            <person name="Yokoi T."/>
            <person name="Roa M.B."/>
            <person name="Lu M.J."/>
            <person name="Chang Y.Y."/>
            <person name="Ann P.J."/>
            <person name="Tsai J.N."/>
            <person name="Chen C.Y."/>
            <person name="Tzean S.S."/>
            <person name="Ota Y."/>
            <person name="Hattori T."/>
            <person name="Sahashi N."/>
            <person name="Liou R.F."/>
            <person name="Kikuchi T."/>
            <person name="Tsai I.J."/>
        </authorList>
    </citation>
    <scope>NUCLEOTIDE SEQUENCE [LARGE SCALE GENOMIC DNA]</scope>
    <source>
        <strain evidence="2 3">FFPRI411160</strain>
    </source>
</reference>
<organism evidence="2 3">
    <name type="scientific">Pyrrhoderma noxium</name>
    <dbReference type="NCBI Taxonomy" id="2282107"/>
    <lineage>
        <taxon>Eukaryota</taxon>
        <taxon>Fungi</taxon>
        <taxon>Dikarya</taxon>
        <taxon>Basidiomycota</taxon>
        <taxon>Agaricomycotina</taxon>
        <taxon>Agaricomycetes</taxon>
        <taxon>Hymenochaetales</taxon>
        <taxon>Hymenochaetaceae</taxon>
        <taxon>Pyrrhoderma</taxon>
    </lineage>
</organism>
<feature type="region of interest" description="Disordered" evidence="1">
    <location>
        <begin position="239"/>
        <end position="258"/>
    </location>
</feature>
<evidence type="ECO:0000313" key="2">
    <source>
        <dbReference type="EMBL" id="PAV21635.1"/>
    </source>
</evidence>
<comment type="caution">
    <text evidence="2">The sequence shown here is derived from an EMBL/GenBank/DDBJ whole genome shotgun (WGS) entry which is preliminary data.</text>
</comment>
<gene>
    <name evidence="2" type="ORF">PNOK_0159200</name>
</gene>
<evidence type="ECO:0000256" key="1">
    <source>
        <dbReference type="SAM" id="MobiDB-lite"/>
    </source>
</evidence>
<proteinExistence type="predicted"/>
<feature type="region of interest" description="Disordered" evidence="1">
    <location>
        <begin position="1"/>
        <end position="38"/>
    </location>
</feature>
<sequence length="258" mass="29049">MHSSSSSIRPNTPHLRPSSSSSTPLPHRHDLSPGSNLLWRPATSASVRVSTTDRVQSQRQNPVAEQQLKVIDKVILKNLLTVGGLQVKVSSKTVTILQSTDFQHYVKNCSYSIPTTRIKVIKPQDKSTKKIHLLSKLVPGSSKQKREVPRTWTGTNVENAVYKAIYDILTDFINHVALEIKLIKKEIAKTTEESELDEKRQCLEERGKKMAFSKKLQKTVLEMRKKVTDSAWSDADEDFEIEIKAPKPQPETEPITAS</sequence>
<feature type="compositionally biased region" description="Low complexity" evidence="1">
    <location>
        <begin position="12"/>
        <end position="25"/>
    </location>
</feature>
<feature type="compositionally biased region" description="Polar residues" evidence="1">
    <location>
        <begin position="1"/>
        <end position="10"/>
    </location>
</feature>
<dbReference type="EMBL" id="NBII01000002">
    <property type="protein sequence ID" value="PAV21635.1"/>
    <property type="molecule type" value="Genomic_DNA"/>
</dbReference>